<proteinExistence type="predicted"/>
<dbReference type="GO" id="GO:0006952">
    <property type="term" value="P:defense response"/>
    <property type="evidence" value="ECO:0007669"/>
    <property type="project" value="UniProtKB-KW"/>
</dbReference>
<keyword evidence="7" id="KW-1185">Reference proteome</keyword>
<dbReference type="PANTHER" id="PTHR11017:SF492">
    <property type="entry name" value="TIR DOMAIN, P-LOOP CONTAINING NUCLEOSIDE TRIPHOSPHATE HYDROLASE"/>
    <property type="match status" value="1"/>
</dbReference>
<dbReference type="InterPro" id="IPR002182">
    <property type="entry name" value="NB-ARC"/>
</dbReference>
<dbReference type="InterPro" id="IPR058192">
    <property type="entry name" value="WHD_ROQ1-like"/>
</dbReference>
<dbReference type="PRINTS" id="PR00364">
    <property type="entry name" value="DISEASERSIST"/>
</dbReference>
<keyword evidence="2" id="KW-0677">Repeat</keyword>
<evidence type="ECO:0000313" key="6">
    <source>
        <dbReference type="EMBL" id="KAK1420710.1"/>
    </source>
</evidence>
<dbReference type="Pfam" id="PF00931">
    <property type="entry name" value="NB-ARC"/>
    <property type="match status" value="1"/>
</dbReference>
<dbReference type="InterPro" id="IPR042197">
    <property type="entry name" value="Apaf_helical"/>
</dbReference>
<feature type="domain" description="TIR" evidence="5">
    <location>
        <begin position="10"/>
        <end position="169"/>
    </location>
</feature>
<dbReference type="InterPro" id="IPR000157">
    <property type="entry name" value="TIR_dom"/>
</dbReference>
<dbReference type="SMART" id="SM00255">
    <property type="entry name" value="TIR"/>
    <property type="match status" value="1"/>
</dbReference>
<keyword evidence="4" id="KW-0520">NAD</keyword>
<dbReference type="SUPFAM" id="SSF52058">
    <property type="entry name" value="L domain-like"/>
    <property type="match status" value="1"/>
</dbReference>
<dbReference type="Gene3D" id="3.80.10.10">
    <property type="entry name" value="Ribonuclease Inhibitor"/>
    <property type="match status" value="2"/>
</dbReference>
<keyword evidence="1" id="KW-0433">Leucine-rich repeat</keyword>
<evidence type="ECO:0000256" key="1">
    <source>
        <dbReference type="ARBA" id="ARBA00022614"/>
    </source>
</evidence>
<dbReference type="EMBL" id="JAUHHV010000006">
    <property type="protein sequence ID" value="KAK1420710.1"/>
    <property type="molecule type" value="Genomic_DNA"/>
</dbReference>
<dbReference type="Gene3D" id="1.10.8.430">
    <property type="entry name" value="Helical domain of apoptotic protease-activating factors"/>
    <property type="match status" value="1"/>
</dbReference>
<evidence type="ECO:0000256" key="3">
    <source>
        <dbReference type="ARBA" id="ARBA00022821"/>
    </source>
</evidence>
<dbReference type="GO" id="GO:0043531">
    <property type="term" value="F:ADP binding"/>
    <property type="evidence" value="ECO:0007669"/>
    <property type="project" value="InterPro"/>
</dbReference>
<keyword evidence="3" id="KW-0611">Plant defense</keyword>
<dbReference type="InterPro" id="IPR036390">
    <property type="entry name" value="WH_DNA-bd_sf"/>
</dbReference>
<sequence length="1151" mass="131082">MASTSLSSHTRYDVFLSFRGEDTRNSFTDHLYNALLRAGLRTFRDDDEIDRGQEIKPELKNAIRESRASIVVLSKNYADSGWCLDELVLILEQRQNINQFVLPVFYHVDPSDVRNQRHSFSIQGSKWREVKVKQWKVALTEVSNLAGITVSGSETDVISKIVDTVYRKLDLKLLSTPANLTGIQTRAQAIISWLKDEQSNTNIVAVCGMGGSGKTTLAQYIYNSNKQNFESSSFLQDITMHKKQHDGLRGLQKQLLRDVLGGRNDSISNVLEGTCKIEGALEIKRALIVLDDIADPDELIALLGTKKFHAQSKIIITTRHLDMQGWFGPISRTCHMYKLELLNDNESLELLSCHAFGSKIPMEGFEVLALQLAQYCEGNPLALKVLGSSLFVSDRDPHIRHGMIEIWKSTLSSMNSLKGDLDRKIEGILRRSFDSLPLDSHRELFLHIACFFIDEYIDFVINILEDEWHVTAGIRTLFNKCLLTLSPINKLMMHQLLQEMGRKIVREESKDPAKRSIVWNDDDSYRVLRKGKGSDTIEDLALDMRNLKKGTKNVAFSTSSIANMDQLKFLKLRYVELTGPYDDFPELIWLSWQGSPLKTIPDGLLMSSLVAIDMSNGALEKFEPPTLLDCAKIVNLYGCRNLVSVVNLDLIPNLESLILWNCTSLTYICETIGELEKLGLLDLNRCNKLWKNKQLETCLFSIPKSLQVLYLDYCDLNDMPVVLHPQSFFEMSLAGNLFEYLPNNIDLTMLRVLTLSSCPNLKSILCLPSTLQDLYTDWCTSLEKITFQSRRYTLQNFVYEGCFKLSEIQGLFKLVSVSELDESYLGHMKWIKAYQDLKVDLVGDTVTKGRIWHIQMLHEYGIRSIFLPSIKNLTFDDYTSSSAFLSFDVPLHQEKSRIQGLNITCLYRTKGENQVIRGLLVRIVNYTKDLAWLYNPVVHCKPTVDDDVMWLSYWPIGNTLDVGDKVYVTIIEYNELIVNGCGASLVYMDEDGYEIDQQENTENYTKEEEVIGGNLSEFEVAPRHYYLCRRDLFKPMYLGDALNKMLGVKYTGSQGWRKSRKLGNLHASMMEQKTLQGNVHKEIVLGVSFKSEDEAKEIKKMVSSLVGVEIVSTNIQTGRLMVAGLVDPETLANHVREFDKMVEILSVDYIY</sequence>
<reference evidence="6" key="1">
    <citation type="journal article" date="2023" name="bioRxiv">
        <title>Improved chromosome-level genome assembly for marigold (Tagetes erecta).</title>
        <authorList>
            <person name="Jiang F."/>
            <person name="Yuan L."/>
            <person name="Wang S."/>
            <person name="Wang H."/>
            <person name="Xu D."/>
            <person name="Wang A."/>
            <person name="Fan W."/>
        </authorList>
    </citation>
    <scope>NUCLEOTIDE SEQUENCE</scope>
    <source>
        <strain evidence="6">WSJ</strain>
        <tissue evidence="6">Leaf</tissue>
    </source>
</reference>
<name>A0AAD8KD27_TARER</name>
<dbReference type="PROSITE" id="PS50104">
    <property type="entry name" value="TIR"/>
    <property type="match status" value="1"/>
</dbReference>
<dbReference type="Pfam" id="PF23282">
    <property type="entry name" value="WHD_ROQ1"/>
    <property type="match status" value="1"/>
</dbReference>
<protein>
    <recommendedName>
        <fullName evidence="5">TIR domain-containing protein</fullName>
    </recommendedName>
</protein>
<dbReference type="PANTHER" id="PTHR11017">
    <property type="entry name" value="LEUCINE-RICH REPEAT-CONTAINING PROTEIN"/>
    <property type="match status" value="1"/>
</dbReference>
<dbReference type="SUPFAM" id="SSF46785">
    <property type="entry name" value="Winged helix' DNA-binding domain"/>
    <property type="match status" value="1"/>
</dbReference>
<dbReference type="Gene3D" id="3.30.70.100">
    <property type="match status" value="1"/>
</dbReference>
<dbReference type="SUPFAM" id="SSF52200">
    <property type="entry name" value="Toll/Interleukin receptor TIR domain"/>
    <property type="match status" value="1"/>
</dbReference>
<dbReference type="SUPFAM" id="SSF52540">
    <property type="entry name" value="P-loop containing nucleoside triphosphate hydrolases"/>
    <property type="match status" value="1"/>
</dbReference>
<dbReference type="InterPro" id="IPR044974">
    <property type="entry name" value="Disease_R_plants"/>
</dbReference>
<evidence type="ECO:0000256" key="2">
    <source>
        <dbReference type="ARBA" id="ARBA00022737"/>
    </source>
</evidence>
<evidence type="ECO:0000313" key="7">
    <source>
        <dbReference type="Proteomes" id="UP001229421"/>
    </source>
</evidence>
<dbReference type="GO" id="GO:0007165">
    <property type="term" value="P:signal transduction"/>
    <property type="evidence" value="ECO:0007669"/>
    <property type="project" value="InterPro"/>
</dbReference>
<evidence type="ECO:0000259" key="5">
    <source>
        <dbReference type="PROSITE" id="PS50104"/>
    </source>
</evidence>
<dbReference type="Proteomes" id="UP001229421">
    <property type="component" value="Unassembled WGS sequence"/>
</dbReference>
<accession>A0AAD8KD27</accession>
<dbReference type="InterPro" id="IPR032675">
    <property type="entry name" value="LRR_dom_sf"/>
</dbReference>
<dbReference type="InterPro" id="IPR027417">
    <property type="entry name" value="P-loop_NTPase"/>
</dbReference>
<comment type="caution">
    <text evidence="6">The sequence shown here is derived from an EMBL/GenBank/DDBJ whole genome shotgun (WGS) entry which is preliminary data.</text>
</comment>
<organism evidence="6 7">
    <name type="scientific">Tagetes erecta</name>
    <name type="common">African marigold</name>
    <dbReference type="NCBI Taxonomy" id="13708"/>
    <lineage>
        <taxon>Eukaryota</taxon>
        <taxon>Viridiplantae</taxon>
        <taxon>Streptophyta</taxon>
        <taxon>Embryophyta</taxon>
        <taxon>Tracheophyta</taxon>
        <taxon>Spermatophyta</taxon>
        <taxon>Magnoliopsida</taxon>
        <taxon>eudicotyledons</taxon>
        <taxon>Gunneridae</taxon>
        <taxon>Pentapetalae</taxon>
        <taxon>asterids</taxon>
        <taxon>campanulids</taxon>
        <taxon>Asterales</taxon>
        <taxon>Asteraceae</taxon>
        <taxon>Asteroideae</taxon>
        <taxon>Heliantheae alliance</taxon>
        <taxon>Tageteae</taxon>
        <taxon>Tagetes</taxon>
    </lineage>
</organism>
<dbReference type="AlphaFoldDB" id="A0AAD8KD27"/>
<evidence type="ECO:0000256" key="4">
    <source>
        <dbReference type="ARBA" id="ARBA00023027"/>
    </source>
</evidence>
<gene>
    <name evidence="6" type="ORF">QVD17_22528</name>
</gene>
<dbReference type="FunFam" id="3.40.50.10140:FF:000007">
    <property type="entry name" value="Disease resistance protein (TIR-NBS-LRR class)"/>
    <property type="match status" value="1"/>
</dbReference>
<dbReference type="Gene3D" id="3.40.50.300">
    <property type="entry name" value="P-loop containing nucleotide triphosphate hydrolases"/>
    <property type="match status" value="1"/>
</dbReference>
<dbReference type="InterPro" id="IPR035897">
    <property type="entry name" value="Toll_tir_struct_dom_sf"/>
</dbReference>
<dbReference type="Gene3D" id="3.40.50.10140">
    <property type="entry name" value="Toll/interleukin-1 receptor homology (TIR) domain"/>
    <property type="match status" value="1"/>
</dbReference>
<dbReference type="Pfam" id="PF01582">
    <property type="entry name" value="TIR"/>
    <property type="match status" value="1"/>
</dbReference>